<organism evidence="1 2">
    <name type="scientific">Zymoseptoria brevis</name>
    <dbReference type="NCBI Taxonomy" id="1047168"/>
    <lineage>
        <taxon>Eukaryota</taxon>
        <taxon>Fungi</taxon>
        <taxon>Dikarya</taxon>
        <taxon>Ascomycota</taxon>
        <taxon>Pezizomycotina</taxon>
        <taxon>Dothideomycetes</taxon>
        <taxon>Dothideomycetidae</taxon>
        <taxon>Mycosphaerellales</taxon>
        <taxon>Mycosphaerellaceae</taxon>
        <taxon>Zymoseptoria</taxon>
    </lineage>
</organism>
<dbReference type="Proteomes" id="UP000033647">
    <property type="component" value="Unassembled WGS sequence"/>
</dbReference>
<accession>A0A0F4G4Z0</accession>
<dbReference type="EMBL" id="LAFY01005810">
    <property type="protein sequence ID" value="KJX92413.1"/>
    <property type="molecule type" value="Genomic_DNA"/>
</dbReference>
<protein>
    <submittedName>
        <fullName evidence="1">Uncharacterized protein</fullName>
    </submittedName>
</protein>
<gene>
    <name evidence="1" type="ORF">TI39_contig5855g00001</name>
</gene>
<evidence type="ECO:0000313" key="1">
    <source>
        <dbReference type="EMBL" id="KJX92413.1"/>
    </source>
</evidence>
<sequence>MDMARRLAAKYGEAGVRSTVVLPGFTGDVDSTRAYEEAKGHMTALMKTERAAQQAVANPDPRLYDIGNVTLFLAGDMGAGVSGAVVARMDHIGRSDCRYH</sequence>
<dbReference type="OrthoDB" id="3637222at2759"/>
<dbReference type="SUPFAM" id="SSF51735">
    <property type="entry name" value="NAD(P)-binding Rossmann-fold domains"/>
    <property type="match status" value="1"/>
</dbReference>
<proteinExistence type="predicted"/>
<keyword evidence="2" id="KW-1185">Reference proteome</keyword>
<comment type="caution">
    <text evidence="1">The sequence shown here is derived from an EMBL/GenBank/DDBJ whole genome shotgun (WGS) entry which is preliminary data.</text>
</comment>
<dbReference type="InterPro" id="IPR036291">
    <property type="entry name" value="NAD(P)-bd_dom_sf"/>
</dbReference>
<dbReference type="Gene3D" id="3.40.50.720">
    <property type="entry name" value="NAD(P)-binding Rossmann-like Domain"/>
    <property type="match status" value="1"/>
</dbReference>
<reference evidence="1 2" key="1">
    <citation type="submission" date="2015-03" db="EMBL/GenBank/DDBJ databases">
        <title>RNA-seq based gene annotation and comparative genomics of four Zymoseptoria species reveal species-specific pathogenicity related genes and transposable element activity.</title>
        <authorList>
            <person name="Grandaubert J."/>
            <person name="Bhattacharyya A."/>
            <person name="Stukenbrock E.H."/>
        </authorList>
    </citation>
    <scope>NUCLEOTIDE SEQUENCE [LARGE SCALE GENOMIC DNA]</scope>
    <source>
        <strain evidence="1 2">Zb18110</strain>
    </source>
</reference>
<dbReference type="AlphaFoldDB" id="A0A0F4G4Z0"/>
<name>A0A0F4G4Z0_9PEZI</name>
<evidence type="ECO:0000313" key="2">
    <source>
        <dbReference type="Proteomes" id="UP000033647"/>
    </source>
</evidence>